<sequence>MLIKGTSINSTVSGRSPVEIVKAVNSALKSDVAVAARRLQSGDTVITFRDSSSRPKTEDRVQTACGPDATVNRRVFSVVVKGFPVRLSENQDLAAANGSGIVRATARKPKGTATRSPLIIGVNSLDAANYLIHSGVIYNWEIFEAEPFNEAIRPRQCYNCHKFGHIAAFYNATAQCGRCSAAKHQTEQACPALHGTAREKCPNCSGAHPAWSRLCPVANTQWTQARSAYPSRPREFANPRDDDDPFTEGRRPAGDDLSPEASPRKRPSAPAGPATTPTNSQSSTQ</sequence>
<dbReference type="HOGENOM" id="CLU_976613_0_0_1"/>
<keyword evidence="3" id="KW-1185">Reference proteome</keyword>
<evidence type="ECO:0000256" key="1">
    <source>
        <dbReference type="SAM" id="MobiDB-lite"/>
    </source>
</evidence>
<evidence type="ECO:0000313" key="3">
    <source>
        <dbReference type="Proteomes" id="UP000016801"/>
    </source>
</evidence>
<evidence type="ECO:0000313" key="2">
    <source>
        <dbReference type="EMBL" id="CCE34607.1"/>
    </source>
</evidence>
<feature type="compositionally biased region" description="Low complexity" evidence="1">
    <location>
        <begin position="269"/>
        <end position="278"/>
    </location>
</feature>
<dbReference type="eggNOG" id="ENOG502SCIP">
    <property type="taxonomic scope" value="Eukaryota"/>
</dbReference>
<organism evidence="2 3">
    <name type="scientific">Claviceps purpurea (strain 20.1)</name>
    <name type="common">Ergot fungus</name>
    <name type="synonym">Sphacelia segetum</name>
    <dbReference type="NCBI Taxonomy" id="1111077"/>
    <lineage>
        <taxon>Eukaryota</taxon>
        <taxon>Fungi</taxon>
        <taxon>Dikarya</taxon>
        <taxon>Ascomycota</taxon>
        <taxon>Pezizomycotina</taxon>
        <taxon>Sordariomycetes</taxon>
        <taxon>Hypocreomycetidae</taxon>
        <taxon>Hypocreales</taxon>
        <taxon>Clavicipitaceae</taxon>
        <taxon>Claviceps</taxon>
    </lineage>
</organism>
<comment type="caution">
    <text evidence="2">The sequence shown here is derived from an EMBL/GenBank/DDBJ whole genome shotgun (WGS) entry which is preliminary data.</text>
</comment>
<dbReference type="Proteomes" id="UP000016801">
    <property type="component" value="Unassembled WGS sequence"/>
</dbReference>
<dbReference type="PhylomeDB" id="M1VZ45"/>
<dbReference type="STRING" id="1111077.M1VZ45"/>
<dbReference type="VEuPathDB" id="FungiDB:CPUR_08541"/>
<dbReference type="AlphaFoldDB" id="M1VZ45"/>
<evidence type="ECO:0008006" key="4">
    <source>
        <dbReference type="Google" id="ProtNLM"/>
    </source>
</evidence>
<feature type="region of interest" description="Disordered" evidence="1">
    <location>
        <begin position="226"/>
        <end position="285"/>
    </location>
</feature>
<name>M1VZ45_CLAP2</name>
<gene>
    <name evidence="2" type="ORF">CPUR_08541</name>
</gene>
<accession>M1VZ45</accession>
<dbReference type="EMBL" id="CAGA01000098">
    <property type="protein sequence ID" value="CCE34607.1"/>
    <property type="molecule type" value="Genomic_DNA"/>
</dbReference>
<reference evidence="2 3" key="1">
    <citation type="journal article" date="2013" name="PLoS Genet.">
        <title>Plant-symbiotic fungi as chemical engineers: Multi-genome analysis of the Clavicipitaceae reveals dynamics of alkaloid loci.</title>
        <authorList>
            <person name="Schardl C.L."/>
            <person name="Young C.A."/>
            <person name="Hesse U."/>
            <person name="Amyotte S.G."/>
            <person name="Andreeva K."/>
            <person name="Calie P.J."/>
            <person name="Fleetwood D.J."/>
            <person name="Haws D.C."/>
            <person name="Moore N."/>
            <person name="Oeser B."/>
            <person name="Panaccione D.G."/>
            <person name="Schweri K.K."/>
            <person name="Voisey C.R."/>
            <person name="Farman M.L."/>
            <person name="Jaromczyk J.W."/>
            <person name="Roe B.A."/>
            <person name="O'Sullivan D.M."/>
            <person name="Scott B."/>
            <person name="Tudzynski P."/>
            <person name="An Z."/>
            <person name="Arnaoudova E.G."/>
            <person name="Bullock C.T."/>
            <person name="Charlton N.D."/>
            <person name="Chen L."/>
            <person name="Cox M."/>
            <person name="Dinkins R.D."/>
            <person name="Florea S."/>
            <person name="Glenn A.E."/>
            <person name="Gordon A."/>
            <person name="Gueldener U."/>
            <person name="Harris D.R."/>
            <person name="Hollin W."/>
            <person name="Jaromczyk J."/>
            <person name="Johnson R.D."/>
            <person name="Khan A.K."/>
            <person name="Leistner E."/>
            <person name="Leuchtmann A."/>
            <person name="Li C."/>
            <person name="Liu J."/>
            <person name="Liu J."/>
            <person name="Liu M."/>
            <person name="Mace W."/>
            <person name="Machado C."/>
            <person name="Nagabhyru P."/>
            <person name="Pan J."/>
            <person name="Schmid J."/>
            <person name="Sugawara K."/>
            <person name="Steiner U."/>
            <person name="Takach J.E."/>
            <person name="Tanaka E."/>
            <person name="Webb J.S."/>
            <person name="Wilson E.V."/>
            <person name="Wiseman J.L."/>
            <person name="Yoshida R."/>
            <person name="Zeng Z."/>
        </authorList>
    </citation>
    <scope>NUCLEOTIDE SEQUENCE [LARGE SCALE GENOMIC DNA]</scope>
    <source>
        <strain evidence="2 3">20.1</strain>
    </source>
</reference>
<proteinExistence type="predicted"/>
<dbReference type="OrthoDB" id="4589391at2759"/>
<protein>
    <recommendedName>
        <fullName evidence="4">CCHC-type domain-containing protein</fullName>
    </recommendedName>
</protein>